<dbReference type="AlphaFoldDB" id="H2XV45"/>
<protein>
    <submittedName>
        <fullName evidence="2">Uncharacterized protein</fullName>
    </submittedName>
</protein>
<reference evidence="2" key="3">
    <citation type="submission" date="2025-09" db="UniProtKB">
        <authorList>
            <consortium name="Ensembl"/>
        </authorList>
    </citation>
    <scope>IDENTIFICATION</scope>
</reference>
<dbReference type="Proteomes" id="UP000008144">
    <property type="component" value="Unassembled WGS sequence"/>
</dbReference>
<dbReference type="HOGENOM" id="CLU_1618406_0_0_1"/>
<evidence type="ECO:0000313" key="2">
    <source>
        <dbReference type="Ensembl" id="ENSCINP00000033529.1"/>
    </source>
</evidence>
<evidence type="ECO:0000313" key="3">
    <source>
        <dbReference type="Proteomes" id="UP000008144"/>
    </source>
</evidence>
<sequence length="165" mass="17050">MHNSMVTQLPTVMISGLTATVNSDGNTVVEFTINAYNDSIADEAVVTLRGNAGNLGLTFNGQQLTVVNPACAVKIDDVCSTQTNNIMVDPTGVEAWIIIVACVVVAVVLAVGFIGFSCYMKRAHRGKVASGACMSSSHSSLGSSAFITGSSENSTPVPPVTPVNI</sequence>
<evidence type="ECO:0000256" key="1">
    <source>
        <dbReference type="SAM" id="Phobius"/>
    </source>
</evidence>
<proteinExistence type="predicted"/>
<reference evidence="3" key="1">
    <citation type="journal article" date="2002" name="Science">
        <title>The draft genome of Ciona intestinalis: insights into chordate and vertebrate origins.</title>
        <authorList>
            <person name="Dehal P."/>
            <person name="Satou Y."/>
            <person name="Campbell R.K."/>
            <person name="Chapman J."/>
            <person name="Degnan B."/>
            <person name="De Tomaso A."/>
            <person name="Davidson B."/>
            <person name="Di Gregorio A."/>
            <person name="Gelpke M."/>
            <person name="Goodstein D.M."/>
            <person name="Harafuji N."/>
            <person name="Hastings K.E."/>
            <person name="Ho I."/>
            <person name="Hotta K."/>
            <person name="Huang W."/>
            <person name="Kawashima T."/>
            <person name="Lemaire P."/>
            <person name="Martinez D."/>
            <person name="Meinertzhagen I.A."/>
            <person name="Necula S."/>
            <person name="Nonaka M."/>
            <person name="Putnam N."/>
            <person name="Rash S."/>
            <person name="Saiga H."/>
            <person name="Satake M."/>
            <person name="Terry A."/>
            <person name="Yamada L."/>
            <person name="Wang H.G."/>
            <person name="Awazu S."/>
            <person name="Azumi K."/>
            <person name="Boore J."/>
            <person name="Branno M."/>
            <person name="Chin-Bow S."/>
            <person name="DeSantis R."/>
            <person name="Doyle S."/>
            <person name="Francino P."/>
            <person name="Keys D.N."/>
            <person name="Haga S."/>
            <person name="Hayashi H."/>
            <person name="Hino K."/>
            <person name="Imai K.S."/>
            <person name="Inaba K."/>
            <person name="Kano S."/>
            <person name="Kobayashi K."/>
            <person name="Kobayashi M."/>
            <person name="Lee B.I."/>
            <person name="Makabe K.W."/>
            <person name="Manohar C."/>
            <person name="Matassi G."/>
            <person name="Medina M."/>
            <person name="Mochizuki Y."/>
            <person name="Mount S."/>
            <person name="Morishita T."/>
            <person name="Miura S."/>
            <person name="Nakayama A."/>
            <person name="Nishizaka S."/>
            <person name="Nomoto H."/>
            <person name="Ohta F."/>
            <person name="Oishi K."/>
            <person name="Rigoutsos I."/>
            <person name="Sano M."/>
            <person name="Sasaki A."/>
            <person name="Sasakura Y."/>
            <person name="Shoguchi E."/>
            <person name="Shin-i T."/>
            <person name="Spagnuolo A."/>
            <person name="Stainier D."/>
            <person name="Suzuki M.M."/>
            <person name="Tassy O."/>
            <person name="Takatori N."/>
            <person name="Tokuoka M."/>
            <person name="Yagi K."/>
            <person name="Yoshizaki F."/>
            <person name="Wada S."/>
            <person name="Zhang C."/>
            <person name="Hyatt P.D."/>
            <person name="Larimer F."/>
            <person name="Detter C."/>
            <person name="Doggett N."/>
            <person name="Glavina T."/>
            <person name="Hawkins T."/>
            <person name="Richardson P."/>
            <person name="Lucas S."/>
            <person name="Kohara Y."/>
            <person name="Levine M."/>
            <person name="Satoh N."/>
            <person name="Rokhsar D.S."/>
        </authorList>
    </citation>
    <scope>NUCLEOTIDE SEQUENCE [LARGE SCALE GENOMIC DNA]</scope>
</reference>
<name>H2XV45_CIOIN</name>
<organism evidence="2 3">
    <name type="scientific">Ciona intestinalis</name>
    <name type="common">Transparent sea squirt</name>
    <name type="synonym">Ascidia intestinalis</name>
    <dbReference type="NCBI Taxonomy" id="7719"/>
    <lineage>
        <taxon>Eukaryota</taxon>
        <taxon>Metazoa</taxon>
        <taxon>Chordata</taxon>
        <taxon>Tunicata</taxon>
        <taxon>Ascidiacea</taxon>
        <taxon>Phlebobranchia</taxon>
        <taxon>Cionidae</taxon>
        <taxon>Ciona</taxon>
    </lineage>
</organism>
<keyword evidence="1" id="KW-0472">Membrane</keyword>
<feature type="transmembrane region" description="Helical" evidence="1">
    <location>
        <begin position="95"/>
        <end position="119"/>
    </location>
</feature>
<keyword evidence="1" id="KW-0812">Transmembrane</keyword>
<accession>H2XV45</accession>
<dbReference type="InParanoid" id="H2XV45"/>
<keyword evidence="1" id="KW-1133">Transmembrane helix</keyword>
<keyword evidence="3" id="KW-1185">Reference proteome</keyword>
<dbReference type="Ensembl" id="ENSCINT00000037094.1">
    <property type="protein sequence ID" value="ENSCINP00000033529.1"/>
    <property type="gene ID" value="ENSCING00000022706.1"/>
</dbReference>
<reference evidence="2" key="2">
    <citation type="submission" date="2025-08" db="UniProtKB">
        <authorList>
            <consortium name="Ensembl"/>
        </authorList>
    </citation>
    <scope>IDENTIFICATION</scope>
</reference>